<dbReference type="AlphaFoldDB" id="A0A9P7YZ73"/>
<organism evidence="2 3">
    <name type="scientific">Calycina marina</name>
    <dbReference type="NCBI Taxonomy" id="1763456"/>
    <lineage>
        <taxon>Eukaryota</taxon>
        <taxon>Fungi</taxon>
        <taxon>Dikarya</taxon>
        <taxon>Ascomycota</taxon>
        <taxon>Pezizomycotina</taxon>
        <taxon>Leotiomycetes</taxon>
        <taxon>Helotiales</taxon>
        <taxon>Pezizellaceae</taxon>
        <taxon>Calycina</taxon>
    </lineage>
</organism>
<protein>
    <submittedName>
        <fullName evidence="2">Uncharacterized protein</fullName>
    </submittedName>
</protein>
<sequence length="540" mass="59617">MPTYHGINTSVKLRVWDPAQPFLPVASKGDDADKEEKAEARIAHMHALKLQPVKSGPARGYVYEDLMEEYLEGFAGVQFLDNNTPFYLVIAGRDLFVSSAKTSIANPAIIPSPAAIAKSGFTSKLLPNQIQKPTRKPLPLQLVVEISPSSLSPTTKCGLVRDLCVSIYFNGELAQCRFIKPEKFRTLLRDDGHDESQHQYSGRQIDTYAEVPWIVLPLSVEARIQAKSVASMSLKARWNNVNKLLAKEVKLWGNYGRSRSFMGEYLYQLSKLAMPKNAQQLSVGAQSQAGIIDVVITRGTIADTPTKRNLKEPSRKLHEGFCGPNGIWVVAPVEPRIRNVSQKAYRGTSTTTDTFSATDLLTPPPTTTIPSHLEKLTKRARPEILESPTGPIGDLIVEKPPKKQRSISRSMSARELGNLFEPHKATMAIDTSLGYGLSSEGRKAPISRNAIDRREHVANQPRGSNGKFKRQNPSNLSMHSERSTDFSKSTTNSVLAYATEVVAPDMKMVDGRPVRVADNEEDGIFRAVEVLMGVRFVVGV</sequence>
<evidence type="ECO:0000313" key="3">
    <source>
        <dbReference type="Proteomes" id="UP000887226"/>
    </source>
</evidence>
<name>A0A9P7YZ73_9HELO</name>
<proteinExistence type="predicted"/>
<accession>A0A9P7YZ73</accession>
<dbReference type="EMBL" id="MU254050">
    <property type="protein sequence ID" value="KAG9242659.1"/>
    <property type="molecule type" value="Genomic_DNA"/>
</dbReference>
<evidence type="ECO:0000313" key="2">
    <source>
        <dbReference type="EMBL" id="KAG9242659.1"/>
    </source>
</evidence>
<feature type="region of interest" description="Disordered" evidence="1">
    <location>
        <begin position="447"/>
        <end position="489"/>
    </location>
</feature>
<dbReference type="OrthoDB" id="3556832at2759"/>
<keyword evidence="3" id="KW-1185">Reference proteome</keyword>
<feature type="region of interest" description="Disordered" evidence="1">
    <location>
        <begin position="385"/>
        <end position="408"/>
    </location>
</feature>
<gene>
    <name evidence="2" type="ORF">BJ878DRAFT_569129</name>
</gene>
<dbReference type="Proteomes" id="UP000887226">
    <property type="component" value="Unassembled WGS sequence"/>
</dbReference>
<comment type="caution">
    <text evidence="2">The sequence shown here is derived from an EMBL/GenBank/DDBJ whole genome shotgun (WGS) entry which is preliminary data.</text>
</comment>
<reference evidence="2" key="1">
    <citation type="journal article" date="2021" name="IMA Fungus">
        <title>Genomic characterization of three marine fungi, including Emericellopsis atlantica sp. nov. with signatures of a generalist lifestyle and marine biomass degradation.</title>
        <authorList>
            <person name="Hagestad O.C."/>
            <person name="Hou L."/>
            <person name="Andersen J.H."/>
            <person name="Hansen E.H."/>
            <person name="Altermark B."/>
            <person name="Li C."/>
            <person name="Kuhnert E."/>
            <person name="Cox R.J."/>
            <person name="Crous P.W."/>
            <person name="Spatafora J.W."/>
            <person name="Lail K."/>
            <person name="Amirebrahimi M."/>
            <person name="Lipzen A."/>
            <person name="Pangilinan J."/>
            <person name="Andreopoulos W."/>
            <person name="Hayes R.D."/>
            <person name="Ng V."/>
            <person name="Grigoriev I.V."/>
            <person name="Jackson S.A."/>
            <person name="Sutton T.D.S."/>
            <person name="Dobson A.D.W."/>
            <person name="Rama T."/>
        </authorList>
    </citation>
    <scope>NUCLEOTIDE SEQUENCE</scope>
    <source>
        <strain evidence="2">TRa3180A</strain>
    </source>
</reference>
<evidence type="ECO:0000256" key="1">
    <source>
        <dbReference type="SAM" id="MobiDB-lite"/>
    </source>
</evidence>